<proteinExistence type="predicted"/>
<dbReference type="EMBL" id="CM018032">
    <property type="protein sequence ID" value="KAA8547896.1"/>
    <property type="molecule type" value="Genomic_DNA"/>
</dbReference>
<dbReference type="AlphaFoldDB" id="A0A5J5BZ20"/>
<sequence length="168" mass="17568">MGVIVKRSLSLAILVMILVNSLMHSIAAISETKSNITASCNGADNECLIIDVDLEFLMDSEINLRLLETSGGSHPTSGTAKTAKPDKAAAGCGRAAAKTVNITSSSCTGTIAECFDNELENFMDSEASRRVLQGGKHPTQNTLNPGAAAVDAKCSTRQTLCFLFTGGK</sequence>
<keyword evidence="1" id="KW-0732">Signal</keyword>
<dbReference type="OrthoDB" id="1830128at2759"/>
<evidence type="ECO:0000313" key="2">
    <source>
        <dbReference type="EMBL" id="KAA8547896.1"/>
    </source>
</evidence>
<accession>A0A5J5BZ20</accession>
<evidence type="ECO:0008006" key="4">
    <source>
        <dbReference type="Google" id="ProtNLM"/>
    </source>
</evidence>
<feature type="signal peptide" evidence="1">
    <location>
        <begin position="1"/>
        <end position="28"/>
    </location>
</feature>
<dbReference type="Proteomes" id="UP000325577">
    <property type="component" value="Linkage Group LG1"/>
</dbReference>
<protein>
    <recommendedName>
        <fullName evidence="4">Pectinesterase inhibitor domain-containing protein</fullName>
    </recommendedName>
</protein>
<evidence type="ECO:0000256" key="1">
    <source>
        <dbReference type="SAM" id="SignalP"/>
    </source>
</evidence>
<name>A0A5J5BZ20_9ASTE</name>
<reference evidence="2 3" key="1">
    <citation type="submission" date="2019-09" db="EMBL/GenBank/DDBJ databases">
        <title>A chromosome-level genome assembly of the Chinese tupelo Nyssa sinensis.</title>
        <authorList>
            <person name="Yang X."/>
            <person name="Kang M."/>
            <person name="Yang Y."/>
            <person name="Xiong H."/>
            <person name="Wang M."/>
            <person name="Zhang Z."/>
            <person name="Wang Z."/>
            <person name="Wu H."/>
            <person name="Ma T."/>
            <person name="Liu J."/>
            <person name="Xi Z."/>
        </authorList>
    </citation>
    <scope>NUCLEOTIDE SEQUENCE [LARGE SCALE GENOMIC DNA]</scope>
    <source>
        <strain evidence="2">J267</strain>
        <tissue evidence="2">Leaf</tissue>
    </source>
</reference>
<feature type="chain" id="PRO_5023864442" description="Pectinesterase inhibitor domain-containing protein" evidence="1">
    <location>
        <begin position="29"/>
        <end position="168"/>
    </location>
</feature>
<gene>
    <name evidence="2" type="ORF">F0562_004325</name>
</gene>
<evidence type="ECO:0000313" key="3">
    <source>
        <dbReference type="Proteomes" id="UP000325577"/>
    </source>
</evidence>
<keyword evidence="3" id="KW-1185">Reference proteome</keyword>
<organism evidence="2 3">
    <name type="scientific">Nyssa sinensis</name>
    <dbReference type="NCBI Taxonomy" id="561372"/>
    <lineage>
        <taxon>Eukaryota</taxon>
        <taxon>Viridiplantae</taxon>
        <taxon>Streptophyta</taxon>
        <taxon>Embryophyta</taxon>
        <taxon>Tracheophyta</taxon>
        <taxon>Spermatophyta</taxon>
        <taxon>Magnoliopsida</taxon>
        <taxon>eudicotyledons</taxon>
        <taxon>Gunneridae</taxon>
        <taxon>Pentapetalae</taxon>
        <taxon>asterids</taxon>
        <taxon>Cornales</taxon>
        <taxon>Nyssaceae</taxon>
        <taxon>Nyssa</taxon>
    </lineage>
</organism>